<feature type="non-terminal residue" evidence="1">
    <location>
        <position position="1"/>
    </location>
</feature>
<organism evidence="1">
    <name type="scientific">marine sediment metagenome</name>
    <dbReference type="NCBI Taxonomy" id="412755"/>
    <lineage>
        <taxon>unclassified sequences</taxon>
        <taxon>metagenomes</taxon>
        <taxon>ecological metagenomes</taxon>
    </lineage>
</organism>
<gene>
    <name evidence="1" type="ORF">LCGC14_1643570</name>
</gene>
<comment type="caution">
    <text evidence="1">The sequence shown here is derived from an EMBL/GenBank/DDBJ whole genome shotgun (WGS) entry which is preliminary data.</text>
</comment>
<reference evidence="1" key="1">
    <citation type="journal article" date="2015" name="Nature">
        <title>Complex archaea that bridge the gap between prokaryotes and eukaryotes.</title>
        <authorList>
            <person name="Spang A."/>
            <person name="Saw J.H."/>
            <person name="Jorgensen S.L."/>
            <person name="Zaremba-Niedzwiedzka K."/>
            <person name="Martijn J."/>
            <person name="Lind A.E."/>
            <person name="van Eijk R."/>
            <person name="Schleper C."/>
            <person name="Guy L."/>
            <person name="Ettema T.J."/>
        </authorList>
    </citation>
    <scope>NUCLEOTIDE SEQUENCE</scope>
</reference>
<protein>
    <submittedName>
        <fullName evidence="1">Uncharacterized protein</fullName>
    </submittedName>
</protein>
<evidence type="ECO:0000313" key="1">
    <source>
        <dbReference type="EMBL" id="KKM20623.1"/>
    </source>
</evidence>
<sequence length="256" mass="26915">LMADVGDASAATLGSILGILGDPAQTFLAMIGYEGATSLADKLTAARAALIDQITAARMQELDGANIPADIDTLLTRLSAVRAGYLDELAAANLPTDIAALATSQGRMRFSFDYWSDMQEEVVVTGAQTTPGLPSVTIADLPAGATIVRAIAIFKFRMVENTYAGVNKLSAAAVLPIQVKEAGAGAWTTAIDFVDDAFTLADTAREGGDAIIGDNDIASEVDGNDTYSFQWLNAKADSNNLQFNDVQVGLRIWYSV</sequence>
<name>A0A0F9KES9_9ZZZZ</name>
<accession>A0A0F9KES9</accession>
<dbReference type="AlphaFoldDB" id="A0A0F9KES9"/>
<proteinExistence type="predicted"/>
<dbReference type="EMBL" id="LAZR01013726">
    <property type="protein sequence ID" value="KKM20623.1"/>
    <property type="molecule type" value="Genomic_DNA"/>
</dbReference>